<keyword evidence="2" id="KW-0614">Plasmid</keyword>
<dbReference type="RefSeq" id="WP_306039640.1">
    <property type="nucleotide sequence ID" value="NZ_CP132303.1"/>
</dbReference>
<reference evidence="2 3" key="1">
    <citation type="submission" date="2023-08" db="EMBL/GenBank/DDBJ databases">
        <title>Pathogen: clinical or host-associated sample.</title>
        <authorList>
            <person name="Hergert J."/>
            <person name="Casey R."/>
            <person name="Wagner J."/>
            <person name="Young E.L."/>
            <person name="Oakeson K.F."/>
        </authorList>
    </citation>
    <scope>NUCLEOTIDE SEQUENCE [LARGE SCALE GENOMIC DNA]</scope>
    <source>
        <strain evidence="2 3">1760953</strain>
        <plasmid evidence="2 3">unnamed1</plasmid>
    </source>
</reference>
<keyword evidence="1" id="KW-0560">Oxidoreductase</keyword>
<dbReference type="InterPro" id="IPR002347">
    <property type="entry name" value="SDR_fam"/>
</dbReference>
<organism evidence="2 3">
    <name type="scientific">Shinella sumterensis</name>
    <dbReference type="NCBI Taxonomy" id="1967501"/>
    <lineage>
        <taxon>Bacteria</taxon>
        <taxon>Pseudomonadati</taxon>
        <taxon>Pseudomonadota</taxon>
        <taxon>Alphaproteobacteria</taxon>
        <taxon>Hyphomicrobiales</taxon>
        <taxon>Rhizobiaceae</taxon>
        <taxon>Shinella</taxon>
    </lineage>
</organism>
<accession>A0AA50CRL5</accession>
<geneLocation type="plasmid" evidence="2 3">
    <name>unnamed1</name>
</geneLocation>
<dbReference type="PANTHER" id="PTHR43157">
    <property type="entry name" value="PHOSPHATIDYLINOSITOL-GLYCAN BIOSYNTHESIS CLASS F PROTEIN-RELATED"/>
    <property type="match status" value="1"/>
</dbReference>
<dbReference type="NCBIfam" id="NF004513">
    <property type="entry name" value="PRK05854.1"/>
    <property type="match status" value="1"/>
</dbReference>
<dbReference type="Proteomes" id="UP001234585">
    <property type="component" value="Plasmid unnamed1"/>
</dbReference>
<dbReference type="Gene3D" id="3.40.50.720">
    <property type="entry name" value="NAD(P)-binding Rossmann-like Domain"/>
    <property type="match status" value="1"/>
</dbReference>
<dbReference type="EMBL" id="CP132303">
    <property type="protein sequence ID" value="WLS00147.1"/>
    <property type="molecule type" value="Genomic_DNA"/>
</dbReference>
<dbReference type="SUPFAM" id="SSF51735">
    <property type="entry name" value="NAD(P)-binding Rossmann-fold domains"/>
    <property type="match status" value="1"/>
</dbReference>
<dbReference type="Pfam" id="PF00106">
    <property type="entry name" value="adh_short"/>
    <property type="match status" value="1"/>
</dbReference>
<sequence>MSKYWTLDDMPSQTGRTILVTGTGGLAFEDAIALAGAGGDVILAGRNPTKGASAIRRIKENVPGAAVTFEQVDLGNLASIEALATRLRGSRAHLDVLINNAGVMTPPIRKTTDDGFELQFGTNYLGHFALTARLLPLLINGREPRVVTLSSIAARTANAAINFDDLQAEHDYKPMPVYSQSKLACLMFALELQRRSEKAGWGLSSIAAHPGISRTDLLHNAPGRRSAQGLLRSLLWFLFQPASQGALPTLFAATSPDAHGGGYYGPDKLQETRGHPTEARIPRQAMENHVAQRLWEISERLTGVSFEQPRLSSATVEPVTQSLAREG</sequence>
<evidence type="ECO:0000256" key="1">
    <source>
        <dbReference type="ARBA" id="ARBA00023002"/>
    </source>
</evidence>
<dbReference type="AlphaFoldDB" id="A0AA50CRL5"/>
<keyword evidence="3" id="KW-1185">Reference proteome</keyword>
<dbReference type="PANTHER" id="PTHR43157:SF31">
    <property type="entry name" value="PHOSPHATIDYLINOSITOL-GLYCAN BIOSYNTHESIS CLASS F PROTEIN"/>
    <property type="match status" value="1"/>
</dbReference>
<name>A0AA50CRL5_9HYPH</name>
<dbReference type="CDD" id="cd05327">
    <property type="entry name" value="retinol-DH_like_SDR_c_like"/>
    <property type="match status" value="1"/>
</dbReference>
<dbReference type="InterPro" id="IPR036291">
    <property type="entry name" value="NAD(P)-bd_dom_sf"/>
</dbReference>
<dbReference type="NCBIfam" id="NF004846">
    <property type="entry name" value="PRK06197.1"/>
    <property type="match status" value="1"/>
</dbReference>
<dbReference type="GO" id="GO:0016491">
    <property type="term" value="F:oxidoreductase activity"/>
    <property type="evidence" value="ECO:0007669"/>
    <property type="project" value="UniProtKB-KW"/>
</dbReference>
<gene>
    <name evidence="2" type="ORF">Q9313_18920</name>
</gene>
<evidence type="ECO:0000313" key="2">
    <source>
        <dbReference type="EMBL" id="WLS00147.1"/>
    </source>
</evidence>
<proteinExistence type="predicted"/>
<protein>
    <submittedName>
        <fullName evidence="2">SDR family oxidoreductase</fullName>
    </submittedName>
</protein>
<dbReference type="PRINTS" id="PR01167">
    <property type="entry name" value="INSADHFAMILY"/>
</dbReference>
<evidence type="ECO:0000313" key="3">
    <source>
        <dbReference type="Proteomes" id="UP001234585"/>
    </source>
</evidence>